<dbReference type="GO" id="GO:0034486">
    <property type="term" value="P:vacuolar transmembrane transport"/>
    <property type="evidence" value="ECO:0007669"/>
    <property type="project" value="UniProtKB-ARBA"/>
</dbReference>
<dbReference type="PANTHER" id="PTHR16201:SF44">
    <property type="entry name" value="SEVEN TRANSMEMBRANE PROTEIN 1"/>
    <property type="match status" value="1"/>
</dbReference>
<reference evidence="8" key="1">
    <citation type="submission" date="2021-06" db="EMBL/GenBank/DDBJ databases">
        <authorList>
            <person name="Kallberg Y."/>
            <person name="Tangrot J."/>
            <person name="Rosling A."/>
        </authorList>
    </citation>
    <scope>NUCLEOTIDE SEQUENCE</scope>
    <source>
        <strain evidence="8">MT106</strain>
    </source>
</reference>
<dbReference type="AlphaFoldDB" id="A0A9N8YRL0"/>
<dbReference type="Gene3D" id="1.20.1280.290">
    <property type="match status" value="2"/>
</dbReference>
<gene>
    <name evidence="8" type="ORF">AGERDE_LOCUS1185</name>
</gene>
<dbReference type="PANTHER" id="PTHR16201">
    <property type="entry name" value="SEVEN TRANSMEMBRANE PROTEIN 1-RELATED"/>
    <property type="match status" value="1"/>
</dbReference>
<dbReference type="InterPro" id="IPR006603">
    <property type="entry name" value="PQ-loop_rpt"/>
</dbReference>
<comment type="catalytic activity">
    <reaction evidence="6">
        <text>L-histidine(out) + L-arginine(in) = L-histidine(in) + L-arginine(out)</text>
        <dbReference type="Rhea" id="RHEA:71063"/>
        <dbReference type="ChEBI" id="CHEBI:32682"/>
        <dbReference type="ChEBI" id="CHEBI:57595"/>
    </reaction>
</comment>
<evidence type="ECO:0000256" key="5">
    <source>
        <dbReference type="ARBA" id="ARBA00038039"/>
    </source>
</evidence>
<feature type="transmembrane region" description="Helical" evidence="7">
    <location>
        <begin position="136"/>
        <end position="155"/>
    </location>
</feature>
<protein>
    <submittedName>
        <fullName evidence="8">6771_t:CDS:1</fullName>
    </submittedName>
</protein>
<evidence type="ECO:0000256" key="1">
    <source>
        <dbReference type="ARBA" id="ARBA00004141"/>
    </source>
</evidence>
<accession>A0A9N8YRL0</accession>
<dbReference type="EMBL" id="CAJVPL010000077">
    <property type="protein sequence ID" value="CAG8442668.1"/>
    <property type="molecule type" value="Genomic_DNA"/>
</dbReference>
<dbReference type="OrthoDB" id="8048523at2759"/>
<evidence type="ECO:0000256" key="3">
    <source>
        <dbReference type="ARBA" id="ARBA00022989"/>
    </source>
</evidence>
<dbReference type="FunFam" id="1.20.1280.290:FF:000012">
    <property type="entry name" value="Vacuolar membrane PQ loop repeat protein"/>
    <property type="match status" value="1"/>
</dbReference>
<comment type="caution">
    <text evidence="8">The sequence shown here is derived from an EMBL/GenBank/DDBJ whole genome shotgun (WGS) entry which is preliminary data.</text>
</comment>
<feature type="transmembrane region" description="Helical" evidence="7">
    <location>
        <begin position="77"/>
        <end position="102"/>
    </location>
</feature>
<dbReference type="SMART" id="SM00679">
    <property type="entry name" value="CTNS"/>
    <property type="match status" value="2"/>
</dbReference>
<dbReference type="GO" id="GO:0015174">
    <property type="term" value="F:basic amino acid transmembrane transporter activity"/>
    <property type="evidence" value="ECO:0007669"/>
    <property type="project" value="UniProtKB-ARBA"/>
</dbReference>
<feature type="transmembrane region" description="Helical" evidence="7">
    <location>
        <begin position="53"/>
        <end position="71"/>
    </location>
</feature>
<dbReference type="Proteomes" id="UP000789831">
    <property type="component" value="Unassembled WGS sequence"/>
</dbReference>
<evidence type="ECO:0000256" key="2">
    <source>
        <dbReference type="ARBA" id="ARBA00022692"/>
    </source>
</evidence>
<evidence type="ECO:0000256" key="4">
    <source>
        <dbReference type="ARBA" id="ARBA00023136"/>
    </source>
</evidence>
<evidence type="ECO:0000313" key="8">
    <source>
        <dbReference type="EMBL" id="CAG8442668.1"/>
    </source>
</evidence>
<dbReference type="Pfam" id="PF04193">
    <property type="entry name" value="PQ-loop"/>
    <property type="match status" value="2"/>
</dbReference>
<dbReference type="InterPro" id="IPR051415">
    <property type="entry name" value="LAAT-1"/>
</dbReference>
<evidence type="ECO:0000256" key="6">
    <source>
        <dbReference type="ARBA" id="ARBA00050768"/>
    </source>
</evidence>
<keyword evidence="4 7" id="KW-0472">Membrane</keyword>
<evidence type="ECO:0000313" key="9">
    <source>
        <dbReference type="Proteomes" id="UP000789831"/>
    </source>
</evidence>
<name>A0A9N8YRL0_9GLOM</name>
<feature type="transmembrane region" description="Helical" evidence="7">
    <location>
        <begin position="225"/>
        <end position="244"/>
    </location>
</feature>
<proteinExistence type="inferred from homology"/>
<comment type="similarity">
    <text evidence="5">Belongs to the laat-1 family.</text>
</comment>
<keyword evidence="2 7" id="KW-0812">Transmembrane</keyword>
<keyword evidence="3 7" id="KW-1133">Transmembrane helix</keyword>
<feature type="transmembrane region" description="Helical" evidence="7">
    <location>
        <begin position="256"/>
        <end position="279"/>
    </location>
</feature>
<keyword evidence="9" id="KW-1185">Reference proteome</keyword>
<organism evidence="8 9">
    <name type="scientific">Ambispora gerdemannii</name>
    <dbReference type="NCBI Taxonomy" id="144530"/>
    <lineage>
        <taxon>Eukaryota</taxon>
        <taxon>Fungi</taxon>
        <taxon>Fungi incertae sedis</taxon>
        <taxon>Mucoromycota</taxon>
        <taxon>Glomeromycotina</taxon>
        <taxon>Glomeromycetes</taxon>
        <taxon>Archaeosporales</taxon>
        <taxon>Ambisporaceae</taxon>
        <taxon>Ambispora</taxon>
    </lineage>
</organism>
<evidence type="ECO:0000256" key="7">
    <source>
        <dbReference type="SAM" id="Phobius"/>
    </source>
</evidence>
<dbReference type="FunFam" id="1.20.1280.290:FF:000009">
    <property type="entry name" value="PQ loop repeat family protein"/>
    <property type="match status" value="1"/>
</dbReference>
<sequence>MNITSSSLSSTTASLYRNDVASYVSGSVSIACWIVVLIPQLYTNYKLKSSESLSTTFLLIWFAGDALNFAGAVLQDLLLTMIVLAFYYNITDLILLCQVYYYRRYGRRPSKEDEEQIYATEETPLVPQHNHRPASIIGPSILCIVVTGLVSYYHYSAIEEDENVIGNDSVISRFSILQSPKVSPSPAMILLGQTLGWGSAVLYLGSRIPQLVMNYENQSCEGLSLSMFFFSVLGNFTYCSSILFHSVDRKFILRNLPWLIGSGGTLLFDFMIFVQFYLYRNRRAVDIKQMSEGISTLASSSSPPPSYSEI</sequence>
<comment type="subcellular location">
    <subcellularLocation>
        <location evidence="1">Membrane</location>
        <topology evidence="1">Multi-pass membrane protein</topology>
    </subcellularLocation>
</comment>
<feature type="transmembrane region" description="Helical" evidence="7">
    <location>
        <begin position="20"/>
        <end position="41"/>
    </location>
</feature>
<feature type="transmembrane region" description="Helical" evidence="7">
    <location>
        <begin position="187"/>
        <end position="205"/>
    </location>
</feature>
<dbReference type="GO" id="GO:0098852">
    <property type="term" value="C:lytic vacuole membrane"/>
    <property type="evidence" value="ECO:0007669"/>
    <property type="project" value="UniProtKB-ARBA"/>
</dbReference>